<accession>A0A9N7N9F1</accession>
<organism evidence="2 3">
    <name type="scientific">Striga hermonthica</name>
    <name type="common">Purple witchweed</name>
    <name type="synonym">Buchnera hermonthica</name>
    <dbReference type="NCBI Taxonomy" id="68872"/>
    <lineage>
        <taxon>Eukaryota</taxon>
        <taxon>Viridiplantae</taxon>
        <taxon>Streptophyta</taxon>
        <taxon>Embryophyta</taxon>
        <taxon>Tracheophyta</taxon>
        <taxon>Spermatophyta</taxon>
        <taxon>Magnoliopsida</taxon>
        <taxon>eudicotyledons</taxon>
        <taxon>Gunneridae</taxon>
        <taxon>Pentapetalae</taxon>
        <taxon>asterids</taxon>
        <taxon>lamiids</taxon>
        <taxon>Lamiales</taxon>
        <taxon>Orobanchaceae</taxon>
        <taxon>Buchnereae</taxon>
        <taxon>Striga</taxon>
    </lineage>
</organism>
<evidence type="ECO:0000313" key="3">
    <source>
        <dbReference type="Proteomes" id="UP001153555"/>
    </source>
</evidence>
<dbReference type="CDD" id="cd14733">
    <property type="entry name" value="BACK"/>
    <property type="match status" value="1"/>
</dbReference>
<protein>
    <submittedName>
        <fullName evidence="2">BTB/POZ domain-containing protein</fullName>
    </submittedName>
</protein>
<dbReference type="Proteomes" id="UP001153555">
    <property type="component" value="Unassembled WGS sequence"/>
</dbReference>
<dbReference type="AlphaFoldDB" id="A0A9N7N9F1"/>
<evidence type="ECO:0000256" key="1">
    <source>
        <dbReference type="ARBA" id="ARBA00004906"/>
    </source>
</evidence>
<dbReference type="InterPro" id="IPR011333">
    <property type="entry name" value="SKP1/BTB/POZ_sf"/>
</dbReference>
<evidence type="ECO:0000313" key="2">
    <source>
        <dbReference type="EMBL" id="CAA0824965.1"/>
    </source>
</evidence>
<dbReference type="OrthoDB" id="6359943at2759"/>
<dbReference type="PANTHER" id="PTHR47274">
    <property type="entry name" value="BTB/POZ DOMAIN CONTAINING PROTEIN, EXPRESSED-RELATED"/>
    <property type="match status" value="1"/>
</dbReference>
<comment type="caution">
    <text evidence="2">The sequence shown here is derived from an EMBL/GenBank/DDBJ whole genome shotgun (WGS) entry which is preliminary data.</text>
</comment>
<gene>
    <name evidence="2" type="ORF">SHERM_21806</name>
</gene>
<dbReference type="InterPro" id="IPR044784">
    <property type="entry name" value="At1g01640-like"/>
</dbReference>
<sequence>MVKEHLYSLAVAADKYDIAPLRKVCEHHLKESLSTSNALDILEISDRCSFQSLRDATLDFIATNYKDITCSKRYNDFTIDNPHLASTITRAWAFRR</sequence>
<dbReference type="PANTHER" id="PTHR47274:SF1">
    <property type="entry name" value="BTB_POZ DOMAIN CONTAINING PROTEIN, EXPRESSED"/>
    <property type="match status" value="1"/>
</dbReference>
<name>A0A9N7N9F1_STRHE</name>
<keyword evidence="3" id="KW-1185">Reference proteome</keyword>
<comment type="pathway">
    <text evidence="1">Protein modification; protein ubiquitination.</text>
</comment>
<reference evidence="2" key="1">
    <citation type="submission" date="2019-12" db="EMBL/GenBank/DDBJ databases">
        <authorList>
            <person name="Scholes J."/>
        </authorList>
    </citation>
    <scope>NUCLEOTIDE SEQUENCE</scope>
</reference>
<dbReference type="Gene3D" id="3.30.710.10">
    <property type="entry name" value="Potassium Channel Kv1.1, Chain A"/>
    <property type="match status" value="1"/>
</dbReference>
<proteinExistence type="predicted"/>
<dbReference type="EMBL" id="CACSLK010025529">
    <property type="protein sequence ID" value="CAA0824965.1"/>
    <property type="molecule type" value="Genomic_DNA"/>
</dbReference>